<dbReference type="PANTHER" id="PTHR30217:SF6">
    <property type="entry name" value="TRNA HYDROXYLATION PROTEIN P"/>
    <property type="match status" value="1"/>
</dbReference>
<dbReference type="InterPro" id="IPR051454">
    <property type="entry name" value="RNA/ubiquinone_mod_enzymes"/>
</dbReference>
<keyword evidence="2" id="KW-0378">Hydrolase</keyword>
<dbReference type="InterPro" id="IPR011060">
    <property type="entry name" value="RibuloseP-bd_barrel"/>
</dbReference>
<evidence type="ECO:0000313" key="5">
    <source>
        <dbReference type="EMBL" id="MDT8901050.1"/>
    </source>
</evidence>
<gene>
    <name evidence="5" type="ORF">Q4T40_07365</name>
</gene>
<dbReference type="InterPro" id="IPR001539">
    <property type="entry name" value="Peptidase_U32"/>
</dbReference>
<organism evidence="5 6">
    <name type="scientific">Anaeroselena agilis</name>
    <dbReference type="NCBI Taxonomy" id="3063788"/>
    <lineage>
        <taxon>Bacteria</taxon>
        <taxon>Bacillati</taxon>
        <taxon>Bacillota</taxon>
        <taxon>Negativicutes</taxon>
        <taxon>Acetonemataceae</taxon>
        <taxon>Anaeroselena</taxon>
    </lineage>
</organism>
<dbReference type="Gene3D" id="2.40.30.10">
    <property type="entry name" value="Translation factors"/>
    <property type="match status" value="1"/>
</dbReference>
<evidence type="ECO:0000259" key="4">
    <source>
        <dbReference type="Pfam" id="PF16325"/>
    </source>
</evidence>
<evidence type="ECO:0000256" key="1">
    <source>
        <dbReference type="ARBA" id="ARBA00022670"/>
    </source>
</evidence>
<dbReference type="Proteomes" id="UP001254848">
    <property type="component" value="Unassembled WGS sequence"/>
</dbReference>
<sequence length="409" mass="45473">MRIPELLAPAGNLEKLRVALAYGADAVYFGGKSFGLRAFSDNFGDEELAAAVAVAHEAGKKAYVTVNIFPHNEDLPALPVYIALLRDIGADAVIVSDPGVYRIVRQVAPELPIHISTQANTTNWSAALFWQELGARRIVLAREVSLADVRLIRERTAIELEAFVHGAMCISYSGRCLLSNYFTGRDANRGECAQACRWRYHVVEETRPGQYFPVTEDERGTYLFNSRDLCLLPHIPAMIDSGLSSFKIEGRMKSVHYVATVVKVYREALDAYAADPRRYDVREEWLAELAAISHRPYTTGFAFGKTGPGDQLYGGGTYKQSHDFVGLVRGYDPVRGLAAVEQRNNMKVGEEIEVLLPQGKSFRQHIDAMFDAEGNPIEVAPHPQQLVYIPAERPVVEFAMLRRKGRGDV</sequence>
<dbReference type="RefSeq" id="WP_413779576.1">
    <property type="nucleotide sequence ID" value="NZ_JAUOZS010000001.1"/>
</dbReference>
<dbReference type="InterPro" id="IPR032525">
    <property type="entry name" value="Peptidase_U32_C"/>
</dbReference>
<comment type="caution">
    <text evidence="5">The sequence shown here is derived from an EMBL/GenBank/DDBJ whole genome shotgun (WGS) entry which is preliminary data.</text>
</comment>
<dbReference type="EMBL" id="JAUOZS010000001">
    <property type="protein sequence ID" value="MDT8901050.1"/>
    <property type="molecule type" value="Genomic_DNA"/>
</dbReference>
<dbReference type="SUPFAM" id="SSF51366">
    <property type="entry name" value="Ribulose-phoshate binding barrel"/>
    <property type="match status" value="1"/>
</dbReference>
<protein>
    <submittedName>
        <fullName evidence="5">U32 family peptidase</fullName>
    </submittedName>
</protein>
<name>A0ABU3NW54_9FIRM</name>
<dbReference type="PROSITE" id="PS01276">
    <property type="entry name" value="PEPTIDASE_U32"/>
    <property type="match status" value="1"/>
</dbReference>
<reference evidence="5 6" key="1">
    <citation type="submission" date="2023-07" db="EMBL/GenBank/DDBJ databases">
        <title>The novel representative of Negativicutes class, Anaeroselena agilis gen. nov. sp. nov.</title>
        <authorList>
            <person name="Prokofeva M.I."/>
            <person name="Elcheninov A.G."/>
            <person name="Klyukina A."/>
            <person name="Kublanov I.V."/>
            <person name="Frolov E.N."/>
            <person name="Podosokorskaya O.A."/>
        </authorList>
    </citation>
    <scope>NUCLEOTIDE SEQUENCE [LARGE SCALE GENOMIC DNA]</scope>
    <source>
        <strain evidence="5 6">4137-cl</strain>
    </source>
</reference>
<dbReference type="Pfam" id="PF01136">
    <property type="entry name" value="Peptidase_U32"/>
    <property type="match status" value="1"/>
</dbReference>
<evidence type="ECO:0000256" key="3">
    <source>
        <dbReference type="ARBA" id="ARBA00038374"/>
    </source>
</evidence>
<evidence type="ECO:0000256" key="2">
    <source>
        <dbReference type="ARBA" id="ARBA00022801"/>
    </source>
</evidence>
<keyword evidence="1" id="KW-0645">Protease</keyword>
<evidence type="ECO:0000313" key="6">
    <source>
        <dbReference type="Proteomes" id="UP001254848"/>
    </source>
</evidence>
<keyword evidence="6" id="KW-1185">Reference proteome</keyword>
<proteinExistence type="inferred from homology"/>
<comment type="similarity">
    <text evidence="3">Belongs to the peptidase U32 family.</text>
</comment>
<feature type="domain" description="Peptidase family U32 C-terminal" evidence="4">
    <location>
        <begin position="321"/>
        <end position="402"/>
    </location>
</feature>
<dbReference type="Pfam" id="PF16325">
    <property type="entry name" value="Peptidase_U32_C"/>
    <property type="match status" value="1"/>
</dbReference>
<dbReference type="PANTHER" id="PTHR30217">
    <property type="entry name" value="PEPTIDASE U32 FAMILY"/>
    <property type="match status" value="1"/>
</dbReference>
<accession>A0ABU3NW54</accession>